<dbReference type="Gene3D" id="3.40.190.10">
    <property type="entry name" value="Periplasmic binding protein-like II"/>
    <property type="match status" value="2"/>
</dbReference>
<dbReference type="PROSITE" id="PS51257">
    <property type="entry name" value="PROKAR_LIPOPROTEIN"/>
    <property type="match status" value="1"/>
</dbReference>
<dbReference type="RefSeq" id="WP_073111272.1">
    <property type="nucleotide sequence ID" value="NZ_FQZY01000041.1"/>
</dbReference>
<dbReference type="PANTHER" id="PTHR43649:SF14">
    <property type="entry name" value="BLR3389 PROTEIN"/>
    <property type="match status" value="1"/>
</dbReference>
<dbReference type="InterPro" id="IPR050490">
    <property type="entry name" value="Bact_solute-bd_prot1"/>
</dbReference>
<dbReference type="PANTHER" id="PTHR43649">
    <property type="entry name" value="ARABINOSE-BINDING PROTEIN-RELATED"/>
    <property type="match status" value="1"/>
</dbReference>
<dbReference type="STRING" id="1121950.SAMN02745243_02656"/>
<sequence length="431" mass="47168">MRKRIISAVLALTLAGLLLCSCQRVDATAVPTDEGITLKVFSNLPDRKNGEGLAEQMVIDDYEKENPGVHIQVEALEEEAYKIKFRAYVMNGMPDIVSIWGQPGFLNEVLDAGILSPLNSADYEDYGFIDGSLDGFKKEGVLYGLPRSTDVAVFYYNKKMFEENGWRVPDTYEDLLALAGTIRAAGKVPVAMDGGDGWPLAIYMTDLINKINGECQNLFSEAVSDGDFTAEPFTQAAELMRKSAQAGLFQEGYDVQDYAAAMNLFTSGQAAMFYMGSWEAPMSLDTEIPEEIRSNIRAFSMPVVGGGKGSSTNIAAWNGGGYAVSYDSAVREEAIRFLNFMFRPDELSKYSWENGVGMSAQDQSAYMDADETPLQRQFVTLLQTSTGLSGTPLNDCGPSALKTLMESEIQAMTNGTKSTEEFFRIIGGVCE</sequence>
<evidence type="ECO:0000256" key="1">
    <source>
        <dbReference type="SAM" id="SignalP"/>
    </source>
</evidence>
<accession>A0A1M6RBU9</accession>
<organism evidence="2 3">
    <name type="scientific">Hespellia stercorisuis DSM 15480</name>
    <dbReference type="NCBI Taxonomy" id="1121950"/>
    <lineage>
        <taxon>Bacteria</taxon>
        <taxon>Bacillati</taxon>
        <taxon>Bacillota</taxon>
        <taxon>Clostridia</taxon>
        <taxon>Lachnospirales</taxon>
        <taxon>Lachnospiraceae</taxon>
        <taxon>Hespellia</taxon>
    </lineage>
</organism>
<protein>
    <submittedName>
        <fullName evidence="2">Raffinose/stachyose/melibiose transport system substrate-binding protein</fullName>
    </submittedName>
</protein>
<dbReference type="EMBL" id="FQZY01000041">
    <property type="protein sequence ID" value="SHK29965.1"/>
    <property type="molecule type" value="Genomic_DNA"/>
</dbReference>
<keyword evidence="1" id="KW-0732">Signal</keyword>
<dbReference type="Pfam" id="PF01547">
    <property type="entry name" value="SBP_bac_1"/>
    <property type="match status" value="1"/>
</dbReference>
<evidence type="ECO:0000313" key="3">
    <source>
        <dbReference type="Proteomes" id="UP000184301"/>
    </source>
</evidence>
<reference evidence="2 3" key="1">
    <citation type="submission" date="2016-11" db="EMBL/GenBank/DDBJ databases">
        <authorList>
            <person name="Jaros S."/>
            <person name="Januszkiewicz K."/>
            <person name="Wedrychowicz H."/>
        </authorList>
    </citation>
    <scope>NUCLEOTIDE SEQUENCE [LARGE SCALE GENOMIC DNA]</scope>
    <source>
        <strain evidence="2 3">DSM 15480</strain>
    </source>
</reference>
<evidence type="ECO:0000313" key="2">
    <source>
        <dbReference type="EMBL" id="SHK29965.1"/>
    </source>
</evidence>
<feature type="chain" id="PRO_5012545299" evidence="1">
    <location>
        <begin position="28"/>
        <end position="431"/>
    </location>
</feature>
<dbReference type="OrthoDB" id="41208at2"/>
<dbReference type="Proteomes" id="UP000184301">
    <property type="component" value="Unassembled WGS sequence"/>
</dbReference>
<dbReference type="SUPFAM" id="SSF53850">
    <property type="entry name" value="Periplasmic binding protein-like II"/>
    <property type="match status" value="1"/>
</dbReference>
<name>A0A1M6RBU9_9FIRM</name>
<gene>
    <name evidence="2" type="ORF">SAMN02745243_02656</name>
</gene>
<proteinExistence type="predicted"/>
<keyword evidence="3" id="KW-1185">Reference proteome</keyword>
<feature type="signal peptide" evidence="1">
    <location>
        <begin position="1"/>
        <end position="27"/>
    </location>
</feature>
<dbReference type="AlphaFoldDB" id="A0A1M6RBU9"/>
<dbReference type="InterPro" id="IPR006059">
    <property type="entry name" value="SBP"/>
</dbReference>